<evidence type="ECO:0000256" key="2">
    <source>
        <dbReference type="ARBA" id="ARBA00004141"/>
    </source>
</evidence>
<dbReference type="FunFam" id="3.30.565.10:FF:000006">
    <property type="entry name" value="Sensor histidine kinase WalK"/>
    <property type="match status" value="1"/>
</dbReference>
<evidence type="ECO:0000256" key="7">
    <source>
        <dbReference type="ARBA" id="ARBA00022741"/>
    </source>
</evidence>
<dbReference type="SUPFAM" id="SSF55781">
    <property type="entry name" value="GAF domain-like"/>
    <property type="match status" value="1"/>
</dbReference>
<evidence type="ECO:0000259" key="14">
    <source>
        <dbReference type="PROSITE" id="PS50109"/>
    </source>
</evidence>
<keyword evidence="5" id="KW-0808">Transferase</keyword>
<dbReference type="Gene3D" id="3.30.450.20">
    <property type="entry name" value="PAS domain"/>
    <property type="match status" value="2"/>
</dbReference>
<dbReference type="Gene3D" id="1.10.287.130">
    <property type="match status" value="1"/>
</dbReference>
<accession>A0A4P2QNN1</accession>
<dbReference type="InterPro" id="IPR013767">
    <property type="entry name" value="PAS_fold"/>
</dbReference>
<dbReference type="GO" id="GO:0000156">
    <property type="term" value="F:phosphorelay response regulator activity"/>
    <property type="evidence" value="ECO:0007669"/>
    <property type="project" value="TreeGrafter"/>
</dbReference>
<sequence>MNDGGAKALSNGAPRGVAIAAACSFALGSVALVGWSIQSTPLVSIADGLPIMVPNTAIALVLAAVSLWALGGRGRPAPLRRLGQACAAAVVAFGLAALVQYVSGWDLGLDRLLFPARVAFPSKFPGRPPPNTALCCVLIGAALLSLPVKTRRACRLSDGGALSAAALALTALTGYVFGVGYFYGLPPLFPFTGMALHAAIAFLALCVGLLMARPDCGAFAVLTASGPGGVLLRSFLPFVVLAPLAIGRLFLIGADRGAYPLAASFSLASAISTLLLGGSLWVSAARLNLLDEARRQAEGARAHLAAVAQSSDDAVIGSALDGTILSWNPAAERLYGYSAGEVIGKKLPILCPPERAGETEAIVARLRRGERVERFEAVSRTKDGRDIDIEVTVSSIGDASGRITGVSTICRDIGRRKAMEAAIESAHEAERRIRAQLEAVGAACAAVSETLANLPRSESGMRAVLEVITRHAKEISGADYAALGVGEDGRRPFDAWVPSGVPAEQVARIGAIPRPVGVLGAVARDGRPIRLDEVRAHPDFIGLPEHHPPIEAFLGVPLRFHGQSVGNLYLGKRPGRPPFTEDDERVATLLADRTCSAIETARLCRVEANERRRIEAVVEQMPEAAILVDAEGRLITCNRLALQYASRAAGELDPWGNAVLFDQRTPGRAPVGWAERPLTRALHRGEVVTGAEGLLCCEGDVFVPVLVNAAPVRSDDGEIEGAVAVFQDISALKEMERQRQEWISIIAHDLRQPIQVIATASHLLRSRSGEPLAADGQKQLGRIASSVERLRRMIDDLLDASRLEARQLTLDRSPVDLRAQLREILEKSAAATAGHAVRLEVRGDVPAVLADPGRLEQIVTNLLSNAAKYGQPSGDIAVAVSADRSFAQIAVTNWGHGIAEASLPHLFKRFSRATEGDPRRVRGVGLGLYITKGLVEAHGGSIAVESTAGGATTFRFSLPLAEPAPAASA</sequence>
<dbReference type="CDD" id="cd00130">
    <property type="entry name" value="PAS"/>
    <property type="match status" value="2"/>
</dbReference>
<comment type="subcellular location">
    <subcellularLocation>
        <location evidence="2">Membrane</location>
        <topology evidence="2">Multi-pass membrane protein</topology>
    </subcellularLocation>
</comment>
<dbReference type="GO" id="GO:0000155">
    <property type="term" value="F:phosphorelay sensor kinase activity"/>
    <property type="evidence" value="ECO:0007669"/>
    <property type="project" value="InterPro"/>
</dbReference>
<dbReference type="SUPFAM" id="SSF55874">
    <property type="entry name" value="ATPase domain of HSP90 chaperone/DNA topoisomerase II/histidine kinase"/>
    <property type="match status" value="1"/>
</dbReference>
<dbReference type="PANTHER" id="PTHR42878:SF7">
    <property type="entry name" value="SENSOR HISTIDINE KINASE GLRK"/>
    <property type="match status" value="1"/>
</dbReference>
<feature type="transmembrane region" description="Helical" evidence="13">
    <location>
        <begin position="230"/>
        <end position="252"/>
    </location>
</feature>
<evidence type="ECO:0000313" key="18">
    <source>
        <dbReference type="Proteomes" id="UP000295497"/>
    </source>
</evidence>
<dbReference type="InterPro" id="IPR005467">
    <property type="entry name" value="His_kinase_dom"/>
</dbReference>
<keyword evidence="6 13" id="KW-0812">Transmembrane</keyword>
<dbReference type="GO" id="GO:0016020">
    <property type="term" value="C:membrane"/>
    <property type="evidence" value="ECO:0007669"/>
    <property type="project" value="UniProtKB-SubCell"/>
</dbReference>
<dbReference type="PANTHER" id="PTHR42878">
    <property type="entry name" value="TWO-COMPONENT HISTIDINE KINASE"/>
    <property type="match status" value="1"/>
</dbReference>
<feature type="transmembrane region" description="Helical" evidence="13">
    <location>
        <begin position="189"/>
        <end position="210"/>
    </location>
</feature>
<dbReference type="InterPro" id="IPR004358">
    <property type="entry name" value="Sig_transdc_His_kin-like_C"/>
</dbReference>
<dbReference type="InterPro" id="IPR036097">
    <property type="entry name" value="HisK_dim/P_sf"/>
</dbReference>
<evidence type="ECO:0000256" key="5">
    <source>
        <dbReference type="ARBA" id="ARBA00022679"/>
    </source>
</evidence>
<dbReference type="InterPro" id="IPR001610">
    <property type="entry name" value="PAC"/>
</dbReference>
<comment type="catalytic activity">
    <reaction evidence="1">
        <text>ATP + protein L-histidine = ADP + protein N-phospho-L-histidine.</text>
        <dbReference type="EC" id="2.7.13.3"/>
    </reaction>
</comment>
<evidence type="ECO:0000259" key="15">
    <source>
        <dbReference type="PROSITE" id="PS50112"/>
    </source>
</evidence>
<keyword evidence="4" id="KW-0597">Phosphoprotein</keyword>
<dbReference type="Pfam" id="PF13185">
    <property type="entry name" value="GAF_2"/>
    <property type="match status" value="1"/>
</dbReference>
<dbReference type="InterPro" id="IPR003661">
    <property type="entry name" value="HisK_dim/P_dom"/>
</dbReference>
<dbReference type="SUPFAM" id="SSF55785">
    <property type="entry name" value="PYP-like sensor domain (PAS domain)"/>
    <property type="match status" value="2"/>
</dbReference>
<dbReference type="Gene3D" id="3.30.565.10">
    <property type="entry name" value="Histidine kinase-like ATPase, C-terminal domain"/>
    <property type="match status" value="1"/>
</dbReference>
<evidence type="ECO:0000259" key="16">
    <source>
        <dbReference type="PROSITE" id="PS50113"/>
    </source>
</evidence>
<feature type="transmembrane region" description="Helical" evidence="13">
    <location>
        <begin position="131"/>
        <end position="148"/>
    </location>
</feature>
<evidence type="ECO:0000256" key="13">
    <source>
        <dbReference type="SAM" id="Phobius"/>
    </source>
</evidence>
<gene>
    <name evidence="17" type="ORF">SOCE836_035800</name>
</gene>
<dbReference type="Pfam" id="PF08448">
    <property type="entry name" value="PAS_4"/>
    <property type="match status" value="1"/>
</dbReference>
<keyword evidence="7" id="KW-0547">Nucleotide-binding</keyword>
<dbReference type="SMART" id="SM00388">
    <property type="entry name" value="HisKA"/>
    <property type="match status" value="1"/>
</dbReference>
<feature type="transmembrane region" description="Helical" evidence="13">
    <location>
        <begin position="17"/>
        <end position="37"/>
    </location>
</feature>
<keyword evidence="9" id="KW-0067">ATP-binding</keyword>
<dbReference type="SMART" id="SM00086">
    <property type="entry name" value="PAC"/>
    <property type="match status" value="2"/>
</dbReference>
<evidence type="ECO:0000256" key="8">
    <source>
        <dbReference type="ARBA" id="ARBA00022777"/>
    </source>
</evidence>
<evidence type="ECO:0000256" key="4">
    <source>
        <dbReference type="ARBA" id="ARBA00022553"/>
    </source>
</evidence>
<dbReference type="Pfam" id="PF02518">
    <property type="entry name" value="HATPase_c"/>
    <property type="match status" value="1"/>
</dbReference>
<evidence type="ECO:0000313" key="17">
    <source>
        <dbReference type="EMBL" id="AUX31451.1"/>
    </source>
</evidence>
<dbReference type="InterPro" id="IPR003018">
    <property type="entry name" value="GAF"/>
</dbReference>
<feature type="transmembrane region" description="Helical" evidence="13">
    <location>
        <begin position="82"/>
        <end position="103"/>
    </location>
</feature>
<dbReference type="InterPro" id="IPR000014">
    <property type="entry name" value="PAS"/>
</dbReference>
<dbReference type="Gene3D" id="3.30.450.40">
    <property type="match status" value="1"/>
</dbReference>
<dbReference type="CDD" id="cd00082">
    <property type="entry name" value="HisKA"/>
    <property type="match status" value="1"/>
</dbReference>
<dbReference type="EMBL" id="CP012672">
    <property type="protein sequence ID" value="AUX31451.1"/>
    <property type="molecule type" value="Genomic_DNA"/>
</dbReference>
<feature type="domain" description="Histidine kinase" evidence="14">
    <location>
        <begin position="745"/>
        <end position="962"/>
    </location>
</feature>
<protein>
    <recommendedName>
        <fullName evidence="3">histidine kinase</fullName>
        <ecNumber evidence="3">2.7.13.3</ecNumber>
    </recommendedName>
</protein>
<keyword evidence="10 13" id="KW-1133">Transmembrane helix</keyword>
<evidence type="ECO:0000256" key="3">
    <source>
        <dbReference type="ARBA" id="ARBA00012438"/>
    </source>
</evidence>
<dbReference type="AlphaFoldDB" id="A0A4P2QNN1"/>
<organism evidence="17 18">
    <name type="scientific">Sorangium cellulosum</name>
    <name type="common">Polyangium cellulosum</name>
    <dbReference type="NCBI Taxonomy" id="56"/>
    <lineage>
        <taxon>Bacteria</taxon>
        <taxon>Pseudomonadati</taxon>
        <taxon>Myxococcota</taxon>
        <taxon>Polyangia</taxon>
        <taxon>Polyangiales</taxon>
        <taxon>Polyangiaceae</taxon>
        <taxon>Sorangium</taxon>
    </lineage>
</organism>
<name>A0A4P2QNN1_SORCE</name>
<dbReference type="NCBIfam" id="TIGR00229">
    <property type="entry name" value="sensory_box"/>
    <property type="match status" value="1"/>
</dbReference>
<evidence type="ECO:0000256" key="12">
    <source>
        <dbReference type="ARBA" id="ARBA00023136"/>
    </source>
</evidence>
<keyword evidence="8" id="KW-0418">Kinase</keyword>
<dbReference type="PROSITE" id="PS50112">
    <property type="entry name" value="PAS"/>
    <property type="match status" value="1"/>
</dbReference>
<feature type="domain" description="PAC" evidence="16">
    <location>
        <begin position="373"/>
        <end position="425"/>
    </location>
</feature>
<dbReference type="SMART" id="SM00091">
    <property type="entry name" value="PAS"/>
    <property type="match status" value="2"/>
</dbReference>
<dbReference type="EC" id="2.7.13.3" evidence="3"/>
<reference evidence="17 18" key="1">
    <citation type="submission" date="2015-09" db="EMBL/GenBank/DDBJ databases">
        <title>Sorangium comparison.</title>
        <authorList>
            <person name="Zaburannyi N."/>
            <person name="Bunk B."/>
            <person name="Overmann J."/>
            <person name="Mueller R."/>
        </authorList>
    </citation>
    <scope>NUCLEOTIDE SEQUENCE [LARGE SCALE GENOMIC DNA]</scope>
    <source>
        <strain evidence="17 18">So ce836</strain>
    </source>
</reference>
<dbReference type="InterPro" id="IPR013656">
    <property type="entry name" value="PAS_4"/>
</dbReference>
<keyword evidence="12 13" id="KW-0472">Membrane</keyword>
<dbReference type="Pfam" id="PF00989">
    <property type="entry name" value="PAS"/>
    <property type="match status" value="1"/>
</dbReference>
<dbReference type="RefSeq" id="WP_237245383.1">
    <property type="nucleotide sequence ID" value="NZ_CP012672.1"/>
</dbReference>
<evidence type="ECO:0000256" key="10">
    <source>
        <dbReference type="ARBA" id="ARBA00022989"/>
    </source>
</evidence>
<dbReference type="PROSITE" id="PS50109">
    <property type="entry name" value="HIS_KIN"/>
    <property type="match status" value="1"/>
</dbReference>
<dbReference type="GO" id="GO:0005524">
    <property type="term" value="F:ATP binding"/>
    <property type="evidence" value="ECO:0007669"/>
    <property type="project" value="UniProtKB-KW"/>
</dbReference>
<evidence type="ECO:0000256" key="11">
    <source>
        <dbReference type="ARBA" id="ARBA00023012"/>
    </source>
</evidence>
<proteinExistence type="predicted"/>
<feature type="transmembrane region" description="Helical" evidence="13">
    <location>
        <begin position="49"/>
        <end position="70"/>
    </location>
</feature>
<dbReference type="SMART" id="SM00387">
    <property type="entry name" value="HATPase_c"/>
    <property type="match status" value="1"/>
</dbReference>
<feature type="transmembrane region" description="Helical" evidence="13">
    <location>
        <begin position="160"/>
        <end position="183"/>
    </location>
</feature>
<feature type="domain" description="PAC" evidence="16">
    <location>
        <begin position="689"/>
        <end position="741"/>
    </location>
</feature>
<evidence type="ECO:0000256" key="9">
    <source>
        <dbReference type="ARBA" id="ARBA00022840"/>
    </source>
</evidence>
<dbReference type="PRINTS" id="PR00344">
    <property type="entry name" value="BCTRLSENSOR"/>
</dbReference>
<dbReference type="InterPro" id="IPR003594">
    <property type="entry name" value="HATPase_dom"/>
</dbReference>
<dbReference type="GO" id="GO:0007234">
    <property type="term" value="P:osmosensory signaling via phosphorelay pathway"/>
    <property type="evidence" value="ECO:0007669"/>
    <property type="project" value="TreeGrafter"/>
</dbReference>
<keyword evidence="11" id="KW-0902">Two-component regulatory system</keyword>
<feature type="domain" description="PAS" evidence="15">
    <location>
        <begin position="300"/>
        <end position="369"/>
    </location>
</feature>
<evidence type="ECO:0000256" key="1">
    <source>
        <dbReference type="ARBA" id="ARBA00000085"/>
    </source>
</evidence>
<dbReference type="GO" id="GO:0030295">
    <property type="term" value="F:protein kinase activator activity"/>
    <property type="evidence" value="ECO:0007669"/>
    <property type="project" value="TreeGrafter"/>
</dbReference>
<dbReference type="Pfam" id="PF00512">
    <property type="entry name" value="HisKA"/>
    <property type="match status" value="1"/>
</dbReference>
<dbReference type="CDD" id="cd00075">
    <property type="entry name" value="HATPase"/>
    <property type="match status" value="1"/>
</dbReference>
<dbReference type="InterPro" id="IPR029016">
    <property type="entry name" value="GAF-like_dom_sf"/>
</dbReference>
<dbReference type="SUPFAM" id="SSF47384">
    <property type="entry name" value="Homodimeric domain of signal transducing histidine kinase"/>
    <property type="match status" value="1"/>
</dbReference>
<dbReference type="SMART" id="SM00065">
    <property type="entry name" value="GAF"/>
    <property type="match status" value="1"/>
</dbReference>
<dbReference type="InterPro" id="IPR035965">
    <property type="entry name" value="PAS-like_dom_sf"/>
</dbReference>
<dbReference type="GO" id="GO:0006355">
    <property type="term" value="P:regulation of DNA-templated transcription"/>
    <property type="evidence" value="ECO:0007669"/>
    <property type="project" value="InterPro"/>
</dbReference>
<evidence type="ECO:0000256" key="6">
    <source>
        <dbReference type="ARBA" id="ARBA00022692"/>
    </source>
</evidence>
<dbReference type="InterPro" id="IPR050351">
    <property type="entry name" value="BphY/WalK/GraS-like"/>
</dbReference>
<dbReference type="PROSITE" id="PS50113">
    <property type="entry name" value="PAC"/>
    <property type="match status" value="2"/>
</dbReference>
<dbReference type="InterPro" id="IPR036890">
    <property type="entry name" value="HATPase_C_sf"/>
</dbReference>
<dbReference type="InterPro" id="IPR000700">
    <property type="entry name" value="PAS-assoc_C"/>
</dbReference>
<dbReference type="Proteomes" id="UP000295497">
    <property type="component" value="Chromosome"/>
</dbReference>